<keyword evidence="6 7" id="KW-0539">Nucleus</keyword>
<evidence type="ECO:0000256" key="2">
    <source>
        <dbReference type="ARBA" id="ARBA00008035"/>
    </source>
</evidence>
<dbReference type="STRING" id="126957.T1JAR8"/>
<evidence type="ECO:0000313" key="11">
    <source>
        <dbReference type="EnsemblMetazoa" id="SMAR010839-PA"/>
    </source>
</evidence>
<dbReference type="EMBL" id="JH432003">
    <property type="status" value="NOT_ANNOTATED_CDS"/>
    <property type="molecule type" value="Genomic_DNA"/>
</dbReference>
<keyword evidence="12" id="KW-1185">Reference proteome</keyword>
<evidence type="ECO:0000313" key="12">
    <source>
        <dbReference type="Proteomes" id="UP000014500"/>
    </source>
</evidence>
<evidence type="ECO:0000256" key="7">
    <source>
        <dbReference type="RuleBase" id="RU361124"/>
    </source>
</evidence>
<accession>T1JAR8</accession>
<dbReference type="PhylomeDB" id="T1JAR8"/>
<dbReference type="OMA" id="MQPFAMD"/>
<feature type="domain" description="Enhancer of polycomb-like N-terminal" evidence="10">
    <location>
        <begin position="7"/>
        <end position="147"/>
    </location>
</feature>
<evidence type="ECO:0000256" key="3">
    <source>
        <dbReference type="ARBA" id="ARBA00022853"/>
    </source>
</evidence>
<dbReference type="Pfam" id="PF06752">
    <property type="entry name" value="E_Pc_C"/>
    <property type="match status" value="1"/>
</dbReference>
<keyword evidence="4 7" id="KW-0805">Transcription regulation</keyword>
<proteinExistence type="inferred from homology"/>
<feature type="compositionally biased region" description="Basic residues" evidence="8">
    <location>
        <begin position="318"/>
        <end position="331"/>
    </location>
</feature>
<comment type="similarity">
    <text evidence="2 7">Belongs to the enhancer of polycomb family.</text>
</comment>
<reference evidence="12" key="1">
    <citation type="submission" date="2011-05" db="EMBL/GenBank/DDBJ databases">
        <authorList>
            <person name="Richards S.R."/>
            <person name="Qu J."/>
            <person name="Jiang H."/>
            <person name="Jhangiani S.N."/>
            <person name="Agravi P."/>
            <person name="Goodspeed R."/>
            <person name="Gross S."/>
            <person name="Mandapat C."/>
            <person name="Jackson L."/>
            <person name="Mathew T."/>
            <person name="Pu L."/>
            <person name="Thornton R."/>
            <person name="Saada N."/>
            <person name="Wilczek-Boney K.B."/>
            <person name="Lee S."/>
            <person name="Kovar C."/>
            <person name="Wu Y."/>
            <person name="Scherer S.E."/>
            <person name="Worley K.C."/>
            <person name="Muzny D.M."/>
            <person name="Gibbs R."/>
        </authorList>
    </citation>
    <scope>NUCLEOTIDE SEQUENCE</scope>
    <source>
        <strain evidence="12">Brora</strain>
    </source>
</reference>
<dbReference type="GO" id="GO:0006325">
    <property type="term" value="P:chromatin organization"/>
    <property type="evidence" value="ECO:0007669"/>
    <property type="project" value="UniProtKB-KW"/>
</dbReference>
<evidence type="ECO:0000256" key="6">
    <source>
        <dbReference type="ARBA" id="ARBA00023242"/>
    </source>
</evidence>
<protein>
    <recommendedName>
        <fullName evidence="7">Enhancer of polycomb-like protein</fullName>
    </recommendedName>
</protein>
<name>T1JAR8_STRMM</name>
<comment type="subcellular location">
    <subcellularLocation>
        <location evidence="1 7">Nucleus</location>
    </subcellularLocation>
</comment>
<dbReference type="InterPro" id="IPR024943">
    <property type="entry name" value="Enhancer_polycomb"/>
</dbReference>
<dbReference type="GO" id="GO:0006357">
    <property type="term" value="P:regulation of transcription by RNA polymerase II"/>
    <property type="evidence" value="ECO:0007669"/>
    <property type="project" value="InterPro"/>
</dbReference>
<dbReference type="eggNOG" id="KOG2261">
    <property type="taxonomic scope" value="Eukaryota"/>
</dbReference>
<dbReference type="HOGENOM" id="CLU_012781_0_0_1"/>
<dbReference type="GO" id="GO:0035267">
    <property type="term" value="C:NuA4 histone acetyltransferase complex"/>
    <property type="evidence" value="ECO:0007669"/>
    <property type="project" value="InterPro"/>
</dbReference>
<dbReference type="GO" id="GO:0005634">
    <property type="term" value="C:nucleus"/>
    <property type="evidence" value="ECO:0007669"/>
    <property type="project" value="UniProtKB-SubCell"/>
</dbReference>
<keyword evidence="5 7" id="KW-0804">Transcription</keyword>
<dbReference type="InterPro" id="IPR019542">
    <property type="entry name" value="Enhancer_polycomb-like_N"/>
</dbReference>
<feature type="compositionally biased region" description="Polar residues" evidence="8">
    <location>
        <begin position="501"/>
        <end position="513"/>
    </location>
</feature>
<dbReference type="Pfam" id="PF10513">
    <property type="entry name" value="EPL1"/>
    <property type="match status" value="1"/>
</dbReference>
<evidence type="ECO:0000256" key="1">
    <source>
        <dbReference type="ARBA" id="ARBA00004123"/>
    </source>
</evidence>
<dbReference type="Proteomes" id="UP000014500">
    <property type="component" value="Unassembled WGS sequence"/>
</dbReference>
<evidence type="ECO:0000259" key="10">
    <source>
        <dbReference type="Pfam" id="PF10513"/>
    </source>
</evidence>
<keyword evidence="3" id="KW-0156">Chromatin regulator</keyword>
<dbReference type="PANTHER" id="PTHR14898">
    <property type="entry name" value="ENHANCER OF POLYCOMB"/>
    <property type="match status" value="1"/>
</dbReference>
<dbReference type="EnsemblMetazoa" id="SMAR010839-RA">
    <property type="protein sequence ID" value="SMAR010839-PA"/>
    <property type="gene ID" value="SMAR010839"/>
</dbReference>
<feature type="region of interest" description="Disordered" evidence="8">
    <location>
        <begin position="311"/>
        <end position="341"/>
    </location>
</feature>
<evidence type="ECO:0000256" key="5">
    <source>
        <dbReference type="ARBA" id="ARBA00023163"/>
    </source>
</evidence>
<feature type="region of interest" description="Disordered" evidence="8">
    <location>
        <begin position="648"/>
        <end position="670"/>
    </location>
</feature>
<reference evidence="11" key="2">
    <citation type="submission" date="2015-02" db="UniProtKB">
        <authorList>
            <consortium name="EnsemblMetazoa"/>
        </authorList>
    </citation>
    <scope>IDENTIFICATION</scope>
</reference>
<organism evidence="11 12">
    <name type="scientific">Strigamia maritima</name>
    <name type="common">European centipede</name>
    <name type="synonym">Geophilus maritimus</name>
    <dbReference type="NCBI Taxonomy" id="126957"/>
    <lineage>
        <taxon>Eukaryota</taxon>
        <taxon>Metazoa</taxon>
        <taxon>Ecdysozoa</taxon>
        <taxon>Arthropoda</taxon>
        <taxon>Myriapoda</taxon>
        <taxon>Chilopoda</taxon>
        <taxon>Pleurostigmophora</taxon>
        <taxon>Geophilomorpha</taxon>
        <taxon>Linotaeniidae</taxon>
        <taxon>Strigamia</taxon>
    </lineage>
</organism>
<feature type="region of interest" description="Disordered" evidence="8">
    <location>
        <begin position="353"/>
        <end position="381"/>
    </location>
</feature>
<evidence type="ECO:0000259" key="9">
    <source>
        <dbReference type="Pfam" id="PF06752"/>
    </source>
</evidence>
<feature type="region of interest" description="Disordered" evidence="8">
    <location>
        <begin position="489"/>
        <end position="527"/>
    </location>
</feature>
<feature type="compositionally biased region" description="Low complexity" evidence="8">
    <location>
        <begin position="648"/>
        <end position="669"/>
    </location>
</feature>
<evidence type="ECO:0000256" key="8">
    <source>
        <dbReference type="SAM" id="MobiDB-lite"/>
    </source>
</evidence>
<dbReference type="AlphaFoldDB" id="T1JAR8"/>
<sequence>MSKLSFRARALDASKPMPVFRCEEIPDLPDFAAINRAVPQMPTGMEKEEECEHHLQRAISAQQAYGQTGDLVIPTPEVYTIDGDYERLYPSNYKIPRQLIHMQPFTMEQDIPDYDMDTEDEEWVNQQAKKMDLTPLQFEEMMDRLEKGSGQHVVQLKEAKLLLKEDDDLIIAVYDYWLNKRLRTQHPLILQVRNEKRDGSTNNNPYVAFRRRTEKMQTRKNRKNDEASYEKMLKLRRDLSRAVTLLEMVKRREKTKREHLHLSVEVFEKRYQAGDFSGHLLAELSAMKHPRPVYVPVHPVSRPADWLAKTNREETGLPRKKREYKKRKHKQAPSMAQMSNMSPYHDVDAYGDMISSEDDTLSPGVPPSDQEDESDPDGPFAFRRKKSCNYHAPILDTVGNWPWCSHTEGGFGDKRYRYCLTSLSLPRPRCVGFARRRLGRGGRILLDRAWTPLDNYLDDLDSILSHSVPNGLHSNNEFLQEIKNEWLHFRPQTPPPHDCTSDTTSDCGASSPGSPDEEERVTNTPEFNVDSYHTHHEELLAMQRRQMERLRQDDAEHSPSNPSLFTLDSASVQFAVSAVVNTHQVGALATPTTNTVTTTAPGTNGLTMASNGSLPLVNGPTLDSNSNENIPCVDVTCTSELVDSQSSSSTCPLPSFASSSSSPSTSSVTGANHPVSVLAAKAVTPQSVTEIRIAQMAHNKSHSVSSDNQDDKVSTRVKIENLVNENSLPMEVT</sequence>
<evidence type="ECO:0000256" key="4">
    <source>
        <dbReference type="ARBA" id="ARBA00023015"/>
    </source>
</evidence>
<feature type="domain" description="Enhancer of polycomb C-terminal" evidence="9">
    <location>
        <begin position="527"/>
        <end position="681"/>
    </location>
</feature>
<dbReference type="InterPro" id="IPR009607">
    <property type="entry name" value="Enhancer_polycomb_C"/>
</dbReference>